<feature type="chain" id="PRO_5045749833" description="Progonadoliberin" evidence="9">
    <location>
        <begin position="19"/>
        <end position="214"/>
    </location>
</feature>
<evidence type="ECO:0000256" key="8">
    <source>
        <dbReference type="SAM" id="MobiDB-lite"/>
    </source>
</evidence>
<reference evidence="10 11" key="1">
    <citation type="submission" date="2024-02" db="EMBL/GenBank/DDBJ databases">
        <authorList>
            <person name="Daric V."/>
            <person name="Darras S."/>
        </authorList>
    </citation>
    <scope>NUCLEOTIDE SEQUENCE [LARGE SCALE GENOMIC DNA]</scope>
</reference>
<keyword evidence="11" id="KW-1185">Reference proteome</keyword>
<protein>
    <recommendedName>
        <fullName evidence="7">Progonadoliberin</fullName>
    </recommendedName>
    <component>
        <recommendedName>
            <fullName evidence="7">Gonadoliberin</fullName>
        </recommendedName>
        <alternativeName>
            <fullName evidence="7">Gonadotropin-releasing hormone</fullName>
            <shortName evidence="7">GnRH</shortName>
        </alternativeName>
        <alternativeName>
            <fullName evidence="7">Luliberin</fullName>
        </alternativeName>
        <alternativeName>
            <fullName evidence="7">Luteinizing hormone-releasing hormone</fullName>
            <shortName evidence="7">LH-RH</shortName>
        </alternativeName>
    </component>
    <component>
        <recommendedName>
            <fullName evidence="7">GnRH-associated peptide</fullName>
        </recommendedName>
        <alternativeName>
            <fullName evidence="7">GnRH-associated peptide</fullName>
        </alternativeName>
    </component>
</protein>
<dbReference type="Pfam" id="PF00446">
    <property type="entry name" value="GnRH"/>
    <property type="match status" value="1"/>
</dbReference>
<dbReference type="Proteomes" id="UP001642483">
    <property type="component" value="Unassembled WGS sequence"/>
</dbReference>
<name>A0ABP0EW81_CLALP</name>
<keyword evidence="5 7" id="KW-0372">Hormone</keyword>
<evidence type="ECO:0000256" key="1">
    <source>
        <dbReference type="ARBA" id="ARBA00004613"/>
    </source>
</evidence>
<dbReference type="EMBL" id="CAWYQH010000001">
    <property type="protein sequence ID" value="CAK8671681.1"/>
    <property type="molecule type" value="Genomic_DNA"/>
</dbReference>
<evidence type="ECO:0000313" key="10">
    <source>
        <dbReference type="EMBL" id="CAK8671681.1"/>
    </source>
</evidence>
<feature type="compositionally biased region" description="Basic and acidic residues" evidence="8">
    <location>
        <begin position="191"/>
        <end position="203"/>
    </location>
</feature>
<organism evidence="10 11">
    <name type="scientific">Clavelina lepadiformis</name>
    <name type="common">Light-bulb sea squirt</name>
    <name type="synonym">Ascidia lepadiformis</name>
    <dbReference type="NCBI Taxonomy" id="159417"/>
    <lineage>
        <taxon>Eukaryota</taxon>
        <taxon>Metazoa</taxon>
        <taxon>Chordata</taxon>
        <taxon>Tunicata</taxon>
        <taxon>Ascidiacea</taxon>
        <taxon>Aplousobranchia</taxon>
        <taxon>Clavelinidae</taxon>
        <taxon>Clavelina</taxon>
    </lineage>
</organism>
<sequence>MNGLTVLLLSCTLSCTLSLPLKDKGNDNDNDVAFLLDLLKGGFLDNANLNDQIEDSWPAKVDEEANSQKNDAGKFQNLGYGQIGSYGYRPGSKNIDQQWRNDEKTEEEYAAMDGEDHQLSDNDIAALHNFYKAVVGEDAVQKPVPRQHWSYGMRPGGKRSIPDFDGHAISKRQHWSKGYSPGGKRSFGNTERVKRSGGMKEEVYPVEQPKPNNK</sequence>
<dbReference type="PANTHER" id="PTHR10522:SF5">
    <property type="entry name" value="PREPROGONADOTROPIN-RELEASING HORMONE 2"/>
    <property type="match status" value="1"/>
</dbReference>
<comment type="function">
    <text evidence="7">Stimulates the secretion of gonadotropins.</text>
</comment>
<comment type="similarity">
    <text evidence="2 7">Belongs to the GnRH family.</text>
</comment>
<evidence type="ECO:0000256" key="6">
    <source>
        <dbReference type="ARBA" id="ARBA00022815"/>
    </source>
</evidence>
<proteinExistence type="inferred from homology"/>
<evidence type="ECO:0000256" key="4">
    <source>
        <dbReference type="ARBA" id="ARBA00022685"/>
    </source>
</evidence>
<dbReference type="PROSITE" id="PS00473">
    <property type="entry name" value="GNRH"/>
    <property type="match status" value="2"/>
</dbReference>
<evidence type="ECO:0000256" key="2">
    <source>
        <dbReference type="ARBA" id="ARBA00010968"/>
    </source>
</evidence>
<evidence type="ECO:0000256" key="9">
    <source>
        <dbReference type="SAM" id="SignalP"/>
    </source>
</evidence>
<dbReference type="InterPro" id="IPR019792">
    <property type="entry name" value="Gonadoliberin"/>
</dbReference>
<feature type="signal peptide" evidence="9">
    <location>
        <begin position="1"/>
        <end position="18"/>
    </location>
</feature>
<comment type="caution">
    <text evidence="10">The sequence shown here is derived from an EMBL/GenBank/DDBJ whole genome shotgun (WGS) entry which is preliminary data.</text>
</comment>
<keyword evidence="9" id="KW-0732">Signal</keyword>
<keyword evidence="3" id="KW-0964">Secreted</keyword>
<feature type="region of interest" description="Disordered" evidence="8">
    <location>
        <begin position="171"/>
        <end position="214"/>
    </location>
</feature>
<evidence type="ECO:0000256" key="5">
    <source>
        <dbReference type="ARBA" id="ARBA00022702"/>
    </source>
</evidence>
<accession>A0ABP0EW81</accession>
<evidence type="ECO:0000256" key="7">
    <source>
        <dbReference type="RuleBase" id="RU000635"/>
    </source>
</evidence>
<evidence type="ECO:0000313" key="11">
    <source>
        <dbReference type="Proteomes" id="UP001642483"/>
    </source>
</evidence>
<dbReference type="InterPro" id="IPR002012">
    <property type="entry name" value="GnRH"/>
</dbReference>
<keyword evidence="6 7" id="KW-0027">Amidation</keyword>
<comment type="subcellular location">
    <subcellularLocation>
        <location evidence="1 7">Secreted</location>
    </subcellularLocation>
</comment>
<gene>
    <name evidence="10" type="ORF">CVLEPA_LOCUS727</name>
</gene>
<keyword evidence="4" id="KW-0165">Cleavage on pair of basic residues</keyword>
<evidence type="ECO:0000256" key="3">
    <source>
        <dbReference type="ARBA" id="ARBA00022525"/>
    </source>
</evidence>
<dbReference type="PANTHER" id="PTHR10522">
    <property type="entry name" value="GONADOLIBERIN"/>
    <property type="match status" value="1"/>
</dbReference>